<feature type="binding site" evidence="9">
    <location>
        <position position="137"/>
    </location>
    <ligand>
        <name>ATP</name>
        <dbReference type="ChEBI" id="CHEBI:30616"/>
    </ligand>
</feature>
<evidence type="ECO:0000256" key="10">
    <source>
        <dbReference type="SAM" id="MobiDB-lite"/>
    </source>
</evidence>
<dbReference type="InterPro" id="IPR000719">
    <property type="entry name" value="Prot_kinase_dom"/>
</dbReference>
<dbReference type="PANTHER" id="PTHR24346">
    <property type="entry name" value="MAP/MICROTUBULE AFFINITY-REGULATING KINASE"/>
    <property type="match status" value="1"/>
</dbReference>
<dbReference type="InterPro" id="IPR011009">
    <property type="entry name" value="Kinase-like_dom_sf"/>
</dbReference>
<evidence type="ECO:0000256" key="2">
    <source>
        <dbReference type="ARBA" id="ARBA00022527"/>
    </source>
</evidence>
<dbReference type="InterPro" id="IPR017441">
    <property type="entry name" value="Protein_kinase_ATP_BS"/>
</dbReference>
<evidence type="ECO:0000259" key="11">
    <source>
        <dbReference type="PROSITE" id="PS50011"/>
    </source>
</evidence>
<proteinExistence type="predicted"/>
<name>A0A443R6Z5_9ACAR</name>
<keyword evidence="13" id="KW-1185">Reference proteome</keyword>
<evidence type="ECO:0000256" key="3">
    <source>
        <dbReference type="ARBA" id="ARBA00022679"/>
    </source>
</evidence>
<feature type="compositionally biased region" description="Basic and acidic residues" evidence="10">
    <location>
        <begin position="479"/>
        <end position="493"/>
    </location>
</feature>
<comment type="catalytic activity">
    <reaction evidence="7">
        <text>L-threonyl-[protein] + ATP = O-phospho-L-threonyl-[protein] + ADP + H(+)</text>
        <dbReference type="Rhea" id="RHEA:46608"/>
        <dbReference type="Rhea" id="RHEA-COMP:11060"/>
        <dbReference type="Rhea" id="RHEA-COMP:11605"/>
        <dbReference type="ChEBI" id="CHEBI:15378"/>
        <dbReference type="ChEBI" id="CHEBI:30013"/>
        <dbReference type="ChEBI" id="CHEBI:30616"/>
        <dbReference type="ChEBI" id="CHEBI:61977"/>
        <dbReference type="ChEBI" id="CHEBI:456216"/>
        <dbReference type="EC" id="2.7.11.1"/>
    </reaction>
</comment>
<dbReference type="PANTHER" id="PTHR24346:SF49">
    <property type="entry name" value="NIM1 SERINE_THREONINE PROTEIN KINASE"/>
    <property type="match status" value="1"/>
</dbReference>
<comment type="catalytic activity">
    <reaction evidence="8">
        <text>L-seryl-[protein] + ATP = O-phospho-L-seryl-[protein] + ADP + H(+)</text>
        <dbReference type="Rhea" id="RHEA:17989"/>
        <dbReference type="Rhea" id="RHEA-COMP:9863"/>
        <dbReference type="Rhea" id="RHEA-COMP:11604"/>
        <dbReference type="ChEBI" id="CHEBI:15378"/>
        <dbReference type="ChEBI" id="CHEBI:29999"/>
        <dbReference type="ChEBI" id="CHEBI:30616"/>
        <dbReference type="ChEBI" id="CHEBI:83421"/>
        <dbReference type="ChEBI" id="CHEBI:456216"/>
        <dbReference type="EC" id="2.7.11.1"/>
    </reaction>
</comment>
<evidence type="ECO:0000256" key="9">
    <source>
        <dbReference type="PROSITE-ProRule" id="PRU10141"/>
    </source>
</evidence>
<organism evidence="12 13">
    <name type="scientific">Dinothrombium tinctorium</name>
    <dbReference type="NCBI Taxonomy" id="1965070"/>
    <lineage>
        <taxon>Eukaryota</taxon>
        <taxon>Metazoa</taxon>
        <taxon>Ecdysozoa</taxon>
        <taxon>Arthropoda</taxon>
        <taxon>Chelicerata</taxon>
        <taxon>Arachnida</taxon>
        <taxon>Acari</taxon>
        <taxon>Acariformes</taxon>
        <taxon>Trombidiformes</taxon>
        <taxon>Prostigmata</taxon>
        <taxon>Anystina</taxon>
        <taxon>Parasitengona</taxon>
        <taxon>Trombidioidea</taxon>
        <taxon>Trombidiidae</taxon>
        <taxon>Dinothrombium</taxon>
    </lineage>
</organism>
<keyword evidence="2" id="KW-0723">Serine/threonine-protein kinase</keyword>
<feature type="domain" description="Protein kinase" evidence="11">
    <location>
        <begin position="108"/>
        <end position="360"/>
    </location>
</feature>
<evidence type="ECO:0000256" key="4">
    <source>
        <dbReference type="ARBA" id="ARBA00022741"/>
    </source>
</evidence>
<evidence type="ECO:0000256" key="6">
    <source>
        <dbReference type="ARBA" id="ARBA00022840"/>
    </source>
</evidence>
<comment type="caution">
    <text evidence="12">The sequence shown here is derived from an EMBL/GenBank/DDBJ whole genome shotgun (WGS) entry which is preliminary data.</text>
</comment>
<dbReference type="EMBL" id="NCKU01001872">
    <property type="protein sequence ID" value="RWS11035.1"/>
    <property type="molecule type" value="Genomic_DNA"/>
</dbReference>
<evidence type="ECO:0000313" key="12">
    <source>
        <dbReference type="EMBL" id="RWS11035.1"/>
    </source>
</evidence>
<protein>
    <recommendedName>
        <fullName evidence="1">non-specific serine/threonine protein kinase</fullName>
        <ecNumber evidence="1">2.7.11.1</ecNumber>
    </recommendedName>
</protein>
<reference evidence="12 13" key="1">
    <citation type="journal article" date="2018" name="Gigascience">
        <title>Genomes of trombidid mites reveal novel predicted allergens and laterally-transferred genes associated with secondary metabolism.</title>
        <authorList>
            <person name="Dong X."/>
            <person name="Chaisiri K."/>
            <person name="Xia D."/>
            <person name="Armstrong S.D."/>
            <person name="Fang Y."/>
            <person name="Donnelly M.J."/>
            <person name="Kadowaki T."/>
            <person name="McGarry J.W."/>
            <person name="Darby A.C."/>
            <person name="Makepeace B.L."/>
        </authorList>
    </citation>
    <scope>NUCLEOTIDE SEQUENCE [LARGE SCALE GENOMIC DNA]</scope>
    <source>
        <strain evidence="12">UoL-WK</strain>
    </source>
</reference>
<dbReference type="PROSITE" id="PS00108">
    <property type="entry name" value="PROTEIN_KINASE_ST"/>
    <property type="match status" value="1"/>
</dbReference>
<feature type="compositionally biased region" description="Basic and acidic residues" evidence="10">
    <location>
        <begin position="383"/>
        <end position="394"/>
    </location>
</feature>
<dbReference type="InterPro" id="IPR008271">
    <property type="entry name" value="Ser/Thr_kinase_AS"/>
</dbReference>
<dbReference type="SUPFAM" id="SSF56112">
    <property type="entry name" value="Protein kinase-like (PK-like)"/>
    <property type="match status" value="1"/>
</dbReference>
<dbReference type="EC" id="2.7.11.1" evidence="1"/>
<sequence>MYCFGYYCTPNGALANHHCAPIKTHGSGSNKSQSKHAEKMKNGSLRSANCTVTHIDNSVQTDGTTVDASRNAIVSAPQPSPYERLVKCLNEDERWQREVTLGRRIGFYRFKGELGNGNFSQVKVALHYLTKEKVAVKILDRSKLDTKTQRMLNREISSMEKLHHPNVVRLFEVIETFSKIYLVMELATGGELFQKITTQGKVDEEEGKLLFAQIVAAVEHMHQHNIIHRDIKAENVFLSESKVVKVGDFGFSLEVSKKDELLNTFCGSPPYAAPELFSDESYKGPYVDLWALGVLLYFMMTSTMPFKAQTVSILKKLILEGDYTIPNYLSFECQSVIKGLLQNDPKDRLTLSQLQKCEWLKDQTFPACLPTYKVALPSITNEADAKEASEESEKIATSSSSPMVSRDESETIRQLQELGIAENMIKENMEKGVRSNVMGTYRIILHRVMSNRYNADGTRRSSSSILRESEQNCNAQESAAREKDSLYGNREKSSYSTTARKSHKSNKSIKSIKSIFSGNQSY</sequence>
<dbReference type="GO" id="GO:0005524">
    <property type="term" value="F:ATP binding"/>
    <property type="evidence" value="ECO:0007669"/>
    <property type="project" value="UniProtKB-UniRule"/>
</dbReference>
<dbReference type="InterPro" id="IPR049571">
    <property type="entry name" value="NIM1K_STKc"/>
</dbReference>
<feature type="region of interest" description="Disordered" evidence="10">
    <location>
        <begin position="455"/>
        <end position="522"/>
    </location>
</feature>
<evidence type="ECO:0000256" key="1">
    <source>
        <dbReference type="ARBA" id="ARBA00012513"/>
    </source>
</evidence>
<evidence type="ECO:0000256" key="8">
    <source>
        <dbReference type="ARBA" id="ARBA00048679"/>
    </source>
</evidence>
<gene>
    <name evidence="12" type="ORF">B4U79_04294</name>
</gene>
<evidence type="ECO:0000313" key="13">
    <source>
        <dbReference type="Proteomes" id="UP000285301"/>
    </source>
</evidence>
<dbReference type="PROSITE" id="PS00107">
    <property type="entry name" value="PROTEIN_KINASE_ATP"/>
    <property type="match status" value="1"/>
</dbReference>
<feature type="non-terminal residue" evidence="12">
    <location>
        <position position="522"/>
    </location>
</feature>
<dbReference type="GO" id="GO:0000226">
    <property type="term" value="P:microtubule cytoskeleton organization"/>
    <property type="evidence" value="ECO:0007669"/>
    <property type="project" value="TreeGrafter"/>
</dbReference>
<dbReference type="CDD" id="cd14075">
    <property type="entry name" value="STKc_NIM1"/>
    <property type="match status" value="1"/>
</dbReference>
<dbReference type="FunFam" id="3.30.200.20:FF:000003">
    <property type="entry name" value="Non-specific serine/threonine protein kinase"/>
    <property type="match status" value="1"/>
</dbReference>
<dbReference type="OrthoDB" id="193931at2759"/>
<dbReference type="AlphaFoldDB" id="A0A443R6Z5"/>
<dbReference type="Proteomes" id="UP000285301">
    <property type="component" value="Unassembled WGS sequence"/>
</dbReference>
<keyword evidence="5 12" id="KW-0418">Kinase</keyword>
<evidence type="ECO:0000256" key="5">
    <source>
        <dbReference type="ARBA" id="ARBA00022777"/>
    </source>
</evidence>
<dbReference type="PROSITE" id="PS50011">
    <property type="entry name" value="PROTEIN_KINASE_DOM"/>
    <property type="match status" value="1"/>
</dbReference>
<feature type="region of interest" description="Disordered" evidence="10">
    <location>
        <begin position="383"/>
        <end position="409"/>
    </location>
</feature>
<keyword evidence="6 9" id="KW-0067">ATP-binding</keyword>
<dbReference type="GO" id="GO:0050321">
    <property type="term" value="F:tau-protein kinase activity"/>
    <property type="evidence" value="ECO:0007669"/>
    <property type="project" value="TreeGrafter"/>
</dbReference>
<dbReference type="SMART" id="SM00220">
    <property type="entry name" value="S_TKc"/>
    <property type="match status" value="1"/>
</dbReference>
<feature type="region of interest" description="Disordered" evidence="10">
    <location>
        <begin position="24"/>
        <end position="43"/>
    </location>
</feature>
<dbReference type="GO" id="GO:0035556">
    <property type="term" value="P:intracellular signal transduction"/>
    <property type="evidence" value="ECO:0007669"/>
    <property type="project" value="TreeGrafter"/>
</dbReference>
<accession>A0A443R6Z5</accession>
<dbReference type="FunFam" id="1.10.510.10:FF:000571">
    <property type="entry name" value="Maternal embryonic leucine zipper kinase"/>
    <property type="match status" value="1"/>
</dbReference>
<dbReference type="STRING" id="1965070.A0A443R6Z5"/>
<evidence type="ECO:0000256" key="7">
    <source>
        <dbReference type="ARBA" id="ARBA00047899"/>
    </source>
</evidence>
<dbReference type="Gene3D" id="1.10.510.10">
    <property type="entry name" value="Transferase(Phosphotransferase) domain 1"/>
    <property type="match status" value="1"/>
</dbReference>
<dbReference type="GO" id="GO:0005737">
    <property type="term" value="C:cytoplasm"/>
    <property type="evidence" value="ECO:0007669"/>
    <property type="project" value="TreeGrafter"/>
</dbReference>
<keyword evidence="4 9" id="KW-0547">Nucleotide-binding</keyword>
<keyword evidence="3" id="KW-0808">Transferase</keyword>
<dbReference type="Pfam" id="PF00069">
    <property type="entry name" value="Pkinase"/>
    <property type="match status" value="1"/>
</dbReference>